<evidence type="ECO:0000313" key="4">
    <source>
        <dbReference type="Proteomes" id="UP000540989"/>
    </source>
</evidence>
<dbReference type="Proteomes" id="UP000540989">
    <property type="component" value="Unassembled WGS sequence"/>
</dbReference>
<keyword evidence="1" id="KW-1133">Transmembrane helix</keyword>
<reference evidence="3 4" key="1">
    <citation type="submission" date="2020-08" db="EMBL/GenBank/DDBJ databases">
        <title>Genomic Encyclopedia of Type Strains, Phase IV (KMG-V): Genome sequencing to study the core and pangenomes of soil and plant-associated prokaryotes.</title>
        <authorList>
            <person name="Whitman W."/>
        </authorList>
    </citation>
    <scope>NUCLEOTIDE SEQUENCE [LARGE SCALE GENOMIC DNA]</scope>
    <source>
        <strain evidence="3 4">M8UP14</strain>
    </source>
</reference>
<dbReference type="Gene3D" id="1.10.287.70">
    <property type="match status" value="1"/>
</dbReference>
<evidence type="ECO:0000259" key="2">
    <source>
        <dbReference type="Pfam" id="PF07885"/>
    </source>
</evidence>
<dbReference type="InterPro" id="IPR013099">
    <property type="entry name" value="K_chnl_dom"/>
</dbReference>
<name>A0A7W7ZBT0_9BACT</name>
<dbReference type="AlphaFoldDB" id="A0A7W7ZBT0"/>
<dbReference type="RefSeq" id="WP_184214838.1">
    <property type="nucleotide sequence ID" value="NZ_JACHIP010000002.1"/>
</dbReference>
<feature type="transmembrane region" description="Helical" evidence="1">
    <location>
        <begin position="150"/>
        <end position="169"/>
    </location>
</feature>
<accession>A0A7W7ZBT0</accession>
<comment type="caution">
    <text evidence="3">The sequence shown here is derived from an EMBL/GenBank/DDBJ whole genome shotgun (WGS) entry which is preliminary data.</text>
</comment>
<evidence type="ECO:0000313" key="3">
    <source>
        <dbReference type="EMBL" id="MBB5056714.1"/>
    </source>
</evidence>
<feature type="transmembrane region" description="Helical" evidence="1">
    <location>
        <begin position="33"/>
        <end position="52"/>
    </location>
</feature>
<dbReference type="Pfam" id="PF07885">
    <property type="entry name" value="Ion_trans_2"/>
    <property type="match status" value="1"/>
</dbReference>
<dbReference type="SUPFAM" id="SSF81324">
    <property type="entry name" value="Voltage-gated potassium channels"/>
    <property type="match status" value="1"/>
</dbReference>
<keyword evidence="4" id="KW-1185">Reference proteome</keyword>
<protein>
    <recommendedName>
        <fullName evidence="2">Potassium channel domain-containing protein</fullName>
    </recommendedName>
</protein>
<keyword evidence="1" id="KW-0472">Membrane</keyword>
<feature type="domain" description="Potassium channel" evidence="2">
    <location>
        <begin position="113"/>
        <end position="162"/>
    </location>
</feature>
<gene>
    <name evidence="3" type="ORF">HDF16_001399</name>
</gene>
<sequence>MQIIAGVAGVVFLLAVGLDTFQTIILPRRPAGRFRITRLFFIATWGPWSGIAKRIESKRAREDFYGIYGPASLILLLVVWAALLEIGFALLFFAMGSPFHDVTGHVATSGFDQFRTDLYVSGTTLFTLGLGDILPQVVSARAMIITEAGVGLGFVALVIGYVPVLYGAFSKREVSIALLDGRAGSPPTAGELLRRHGFDGGDEAIVTLLAEWERWSAELLESHVSYPILCYYRSQHDNQSWLSALTAVLDACSVLITSLQGTPVRQAQLTFAMARHALVDLVLVFHLKEQKEWAAQQEIDRLPMADFRRLCGLLNDTDIELCGDPASEERLKAIRKLYEPYAHALAEYLGMPVSDWITEPKKNDQWSTVAGLRSQKEIARKLAPGVAINTKPDKEAREFAVVGETPLHEEHKY</sequence>
<evidence type="ECO:0000256" key="1">
    <source>
        <dbReference type="SAM" id="Phobius"/>
    </source>
</evidence>
<proteinExistence type="predicted"/>
<dbReference type="EMBL" id="JACHIP010000002">
    <property type="protein sequence ID" value="MBB5056714.1"/>
    <property type="molecule type" value="Genomic_DNA"/>
</dbReference>
<feature type="transmembrane region" description="Helical" evidence="1">
    <location>
        <begin position="73"/>
        <end position="95"/>
    </location>
</feature>
<organism evidence="3 4">
    <name type="scientific">Granulicella aggregans</name>
    <dbReference type="NCBI Taxonomy" id="474949"/>
    <lineage>
        <taxon>Bacteria</taxon>
        <taxon>Pseudomonadati</taxon>
        <taxon>Acidobacteriota</taxon>
        <taxon>Terriglobia</taxon>
        <taxon>Terriglobales</taxon>
        <taxon>Acidobacteriaceae</taxon>
        <taxon>Granulicella</taxon>
    </lineage>
</organism>
<feature type="transmembrane region" description="Helical" evidence="1">
    <location>
        <begin position="118"/>
        <end position="138"/>
    </location>
</feature>
<keyword evidence="1" id="KW-0812">Transmembrane</keyword>